<evidence type="ECO:0000256" key="1">
    <source>
        <dbReference type="SAM" id="MobiDB-lite"/>
    </source>
</evidence>
<dbReference type="Gene3D" id="1.20.120.20">
    <property type="entry name" value="Apolipoprotein"/>
    <property type="match status" value="1"/>
</dbReference>
<sequence>MQRIGSACRSVFLNQAAKLRMLTNSIRSSPSPSASPSTTRTTTTTATDGGGGVSSARSSGWGVERMEKMRESLLGMQSSVRTMNAKIASANQSFRESVKDAVQDLHEDIRENIQLKTQGLSDSVSSKTDALKQSVVSAKDSLADAVSTRAEVLKDTVKDKVEDVREDLASVKSSLWRRVAPVVSPASVLSKSASMLGVNLAAIQQSVDLVLGVGTTVIAVQLLPAPYAIGMGVAVVLVRVIRRMSMLALAVPCVLFAVFAYEGYCVVVPVAERHPFVRQIDHFLGRKDDPA</sequence>
<feature type="transmembrane region" description="Helical" evidence="2">
    <location>
        <begin position="209"/>
        <end position="238"/>
    </location>
</feature>
<evidence type="ECO:0000313" key="3">
    <source>
        <dbReference type="EMBL" id="KAF0852852.1"/>
    </source>
</evidence>
<keyword evidence="2" id="KW-1133">Transmembrane helix</keyword>
<keyword evidence="2" id="KW-0472">Membrane</keyword>
<reference evidence="3" key="1">
    <citation type="submission" date="2019-09" db="EMBL/GenBank/DDBJ databases">
        <title>The Mitochondrial Proteome of the Jakobid, Andalucia godoyi, a Protist With the Most Gene-Rich and Bacteria-Like Mitochondrial Genome.</title>
        <authorList>
            <person name="Gray M.W."/>
            <person name="Burger G."/>
            <person name="Derelle R."/>
            <person name="Klimes V."/>
            <person name="Leger M."/>
            <person name="Sarrasin M."/>
            <person name="Vlcek C."/>
            <person name="Roger A.J."/>
            <person name="Elias M."/>
            <person name="Lang B.F."/>
        </authorList>
    </citation>
    <scope>NUCLEOTIDE SEQUENCE</scope>
    <source>
        <strain evidence="3">And28</strain>
    </source>
</reference>
<evidence type="ECO:0000313" key="4">
    <source>
        <dbReference type="Proteomes" id="UP000799049"/>
    </source>
</evidence>
<dbReference type="Proteomes" id="UP000799049">
    <property type="component" value="Unassembled WGS sequence"/>
</dbReference>
<proteinExistence type="predicted"/>
<dbReference type="AlphaFoldDB" id="A0A8K0AJ08"/>
<comment type="caution">
    <text evidence="3">The sequence shown here is derived from an EMBL/GenBank/DDBJ whole genome shotgun (WGS) entry which is preliminary data.</text>
</comment>
<dbReference type="SUPFAM" id="SSF58113">
    <property type="entry name" value="Apolipoprotein A-I"/>
    <property type="match status" value="1"/>
</dbReference>
<name>A0A8K0AJ08_ANDGO</name>
<feature type="compositionally biased region" description="Low complexity" evidence="1">
    <location>
        <begin position="28"/>
        <end position="47"/>
    </location>
</feature>
<keyword evidence="4" id="KW-1185">Reference proteome</keyword>
<feature type="region of interest" description="Disordered" evidence="1">
    <location>
        <begin position="24"/>
        <end position="62"/>
    </location>
</feature>
<evidence type="ECO:0000256" key="2">
    <source>
        <dbReference type="SAM" id="Phobius"/>
    </source>
</evidence>
<keyword evidence="2" id="KW-0812">Transmembrane</keyword>
<gene>
    <name evidence="3" type="ORF">ANDGO_03383</name>
</gene>
<protein>
    <submittedName>
        <fullName evidence="3">Mitochondrial Apolipoprotein A1/A4/E domain-containing protein</fullName>
    </submittedName>
</protein>
<dbReference type="EMBL" id="VRVR01000013">
    <property type="protein sequence ID" value="KAF0852852.1"/>
    <property type="molecule type" value="Genomic_DNA"/>
</dbReference>
<accession>A0A8K0AJ08</accession>
<feature type="transmembrane region" description="Helical" evidence="2">
    <location>
        <begin position="245"/>
        <end position="264"/>
    </location>
</feature>
<organism evidence="3 4">
    <name type="scientific">Andalucia godoyi</name>
    <name type="common">Flagellate</name>
    <dbReference type="NCBI Taxonomy" id="505711"/>
    <lineage>
        <taxon>Eukaryota</taxon>
        <taxon>Discoba</taxon>
        <taxon>Jakobida</taxon>
        <taxon>Andalucina</taxon>
        <taxon>Andaluciidae</taxon>
        <taxon>Andalucia</taxon>
    </lineage>
</organism>